<feature type="chain" id="PRO_5045359204" evidence="1">
    <location>
        <begin position="33"/>
        <end position="266"/>
    </location>
</feature>
<sequence length="266" mass="29872">MSIHFLSTTTLLSRSIIFFLLMFFTASQNVQTAKPQDTDIVSISSSPAPYHDISYYAKDNIEICKSRPFAPTQLNYIRSGTDSWLKNYTLENKDRAYFKKHGLVSTVAFDFLGDTNFKCAIGVQHSCFVQCPNIVGHIEDLTLARRVYFVLSSVGHFVSAVDMVHTSLQTAQSNVGLMAGKMSMTFFWIRPSSDELARQAMFNQMMQISLWAAQSALTSLLPMIPWTGMKNWVLAELSKKMDRPISSEQDVVGLFDSSGQNSEVQD</sequence>
<evidence type="ECO:0000313" key="2">
    <source>
        <dbReference type="EMBL" id="KAL0634719.1"/>
    </source>
</evidence>
<dbReference type="Proteomes" id="UP001447188">
    <property type="component" value="Unassembled WGS sequence"/>
</dbReference>
<keyword evidence="1" id="KW-0732">Signal</keyword>
<organism evidence="2 3">
    <name type="scientific">Discina gigas</name>
    <dbReference type="NCBI Taxonomy" id="1032678"/>
    <lineage>
        <taxon>Eukaryota</taxon>
        <taxon>Fungi</taxon>
        <taxon>Dikarya</taxon>
        <taxon>Ascomycota</taxon>
        <taxon>Pezizomycotina</taxon>
        <taxon>Pezizomycetes</taxon>
        <taxon>Pezizales</taxon>
        <taxon>Discinaceae</taxon>
        <taxon>Discina</taxon>
    </lineage>
</organism>
<proteinExistence type="predicted"/>
<evidence type="ECO:0000313" key="3">
    <source>
        <dbReference type="Proteomes" id="UP001447188"/>
    </source>
</evidence>
<protein>
    <submittedName>
        <fullName evidence="2">Uncharacterized protein</fullName>
    </submittedName>
</protein>
<name>A0ABR3GFH5_9PEZI</name>
<keyword evidence="3" id="KW-1185">Reference proteome</keyword>
<feature type="signal peptide" evidence="1">
    <location>
        <begin position="1"/>
        <end position="32"/>
    </location>
</feature>
<gene>
    <name evidence="2" type="ORF">Q9L58_006315</name>
</gene>
<accession>A0ABR3GFH5</accession>
<evidence type="ECO:0000256" key="1">
    <source>
        <dbReference type="SAM" id="SignalP"/>
    </source>
</evidence>
<reference evidence="2 3" key="1">
    <citation type="submission" date="2024-02" db="EMBL/GenBank/DDBJ databases">
        <title>Discinaceae phylogenomics.</title>
        <authorList>
            <person name="Dirks A.C."/>
            <person name="James T.Y."/>
        </authorList>
    </citation>
    <scope>NUCLEOTIDE SEQUENCE [LARGE SCALE GENOMIC DNA]</scope>
    <source>
        <strain evidence="2 3">ACD0624</strain>
    </source>
</reference>
<comment type="caution">
    <text evidence="2">The sequence shown here is derived from an EMBL/GenBank/DDBJ whole genome shotgun (WGS) entry which is preliminary data.</text>
</comment>
<dbReference type="EMBL" id="JBBBZM010000086">
    <property type="protein sequence ID" value="KAL0634719.1"/>
    <property type="molecule type" value="Genomic_DNA"/>
</dbReference>